<evidence type="ECO:0000313" key="2">
    <source>
        <dbReference type="Proteomes" id="UP000594008"/>
    </source>
</evidence>
<dbReference type="EMBL" id="CP063374">
    <property type="protein sequence ID" value="QOV46929.1"/>
    <property type="molecule type" value="Genomic_DNA"/>
</dbReference>
<organism evidence="1 2">
    <name type="scientific">Streptomyces chromofuscus</name>
    <dbReference type="NCBI Taxonomy" id="42881"/>
    <lineage>
        <taxon>Bacteria</taxon>
        <taxon>Bacillati</taxon>
        <taxon>Actinomycetota</taxon>
        <taxon>Actinomycetes</taxon>
        <taxon>Kitasatosporales</taxon>
        <taxon>Streptomycetaceae</taxon>
        <taxon>Streptomyces</taxon>
    </lineage>
</organism>
<protein>
    <submittedName>
        <fullName evidence="1">Uncharacterized protein</fullName>
    </submittedName>
</protein>
<accession>A0A7M2TFK2</accession>
<dbReference type="KEGG" id="schf:IPT68_14225"/>
<gene>
    <name evidence="1" type="ORF">IPT68_14225</name>
</gene>
<dbReference type="AlphaFoldDB" id="A0A7M2TFK2"/>
<sequence>MTNPAVLLALHDARAADLRAEADAHRLAGRAGRPVELRARLGWALVEMGLRLAVPPKRVLAG</sequence>
<keyword evidence="2" id="KW-1185">Reference proteome</keyword>
<evidence type="ECO:0000313" key="1">
    <source>
        <dbReference type="EMBL" id="QOV46929.1"/>
    </source>
</evidence>
<reference evidence="1 2" key="1">
    <citation type="submission" date="2020-10" db="EMBL/GenBank/DDBJ databases">
        <title>Streptomyces chromofuscus complate genome analysis.</title>
        <authorList>
            <person name="Anwar N."/>
        </authorList>
    </citation>
    <scope>NUCLEOTIDE SEQUENCE [LARGE SCALE GENOMIC DNA]</scope>
    <source>
        <strain evidence="1 2">DSM 40273</strain>
    </source>
</reference>
<dbReference type="Proteomes" id="UP000594008">
    <property type="component" value="Chromosome"/>
</dbReference>
<name>A0A7M2TFK2_STRCW</name>
<proteinExistence type="predicted"/>
<dbReference type="RefSeq" id="WP_189699135.1">
    <property type="nucleotide sequence ID" value="NZ_BMTA01000011.1"/>
</dbReference>